<dbReference type="Proteomes" id="UP001255185">
    <property type="component" value="Unassembled WGS sequence"/>
</dbReference>
<feature type="domain" description="Endonuclease/exonuclease/phosphatase" evidence="1">
    <location>
        <begin position="23"/>
        <end position="266"/>
    </location>
</feature>
<dbReference type="PANTHER" id="PTHR12121">
    <property type="entry name" value="CARBON CATABOLITE REPRESSOR PROTEIN 4"/>
    <property type="match status" value="1"/>
</dbReference>
<keyword evidence="2" id="KW-0540">Nuclease</keyword>
<evidence type="ECO:0000313" key="2">
    <source>
        <dbReference type="EMBL" id="MDR6967416.1"/>
    </source>
</evidence>
<protein>
    <submittedName>
        <fullName evidence="2">Endonuclease/exonuclease/phosphatase family metal-dependent hydrolase</fullName>
    </submittedName>
</protein>
<dbReference type="GO" id="GO:0004519">
    <property type="term" value="F:endonuclease activity"/>
    <property type="evidence" value="ECO:0007669"/>
    <property type="project" value="UniProtKB-KW"/>
</dbReference>
<dbReference type="InterPro" id="IPR036691">
    <property type="entry name" value="Endo/exonu/phosph_ase_sf"/>
</dbReference>
<keyword evidence="2" id="KW-0378">Hydrolase</keyword>
<dbReference type="PANTHER" id="PTHR12121:SF36">
    <property type="entry name" value="ENDONUCLEASE_EXONUCLEASE_PHOSPHATASE DOMAIN-CONTAINING PROTEIN"/>
    <property type="match status" value="1"/>
</dbReference>
<dbReference type="Gene3D" id="3.60.10.10">
    <property type="entry name" value="Endonuclease/exonuclease/phosphatase"/>
    <property type="match status" value="1"/>
</dbReference>
<evidence type="ECO:0000313" key="3">
    <source>
        <dbReference type="Proteomes" id="UP001255185"/>
    </source>
</evidence>
<dbReference type="SUPFAM" id="SSF56219">
    <property type="entry name" value="DNase I-like"/>
    <property type="match status" value="1"/>
</dbReference>
<comment type="caution">
    <text evidence="2">The sequence shown here is derived from an EMBL/GenBank/DDBJ whole genome shotgun (WGS) entry which is preliminary data.</text>
</comment>
<dbReference type="CDD" id="cd09083">
    <property type="entry name" value="EEP-1"/>
    <property type="match status" value="1"/>
</dbReference>
<gene>
    <name evidence="2" type="ORF">J2X31_001427</name>
</gene>
<proteinExistence type="predicted"/>
<organism evidence="2 3">
    <name type="scientific">Flavobacterium arsenatis</name>
    <dbReference type="NCBI Taxonomy" id="1484332"/>
    <lineage>
        <taxon>Bacteria</taxon>
        <taxon>Pseudomonadati</taxon>
        <taxon>Bacteroidota</taxon>
        <taxon>Flavobacteriia</taxon>
        <taxon>Flavobacteriales</taxon>
        <taxon>Flavobacteriaceae</taxon>
        <taxon>Flavobacterium</taxon>
    </lineage>
</organism>
<dbReference type="RefSeq" id="WP_310025544.1">
    <property type="nucleotide sequence ID" value="NZ_JAVDVI010000005.1"/>
</dbReference>
<dbReference type="InterPro" id="IPR005135">
    <property type="entry name" value="Endo/exonuclease/phosphatase"/>
</dbReference>
<sequence>MKIIKFLLFLFIIQVNAQDLKVISYNIRFDNPNDGENKWDLRKDFLSKQIQFYAPDVFGIQEGKLHQLQYLDSSLVDYKYIGIGRDNSANQGEFSAVFYNHKKLRLIKEATFWLSETPEKVSKGWDAMFERICTYGLFEDIKTKQRFYLFNTHFDHVGVVARTNSAKLIIENINAINKEKLPFIITGDFNSEKDSEAYKYLSNQLNDTQSISKSPSFGPLGTFNNFEFHKPVNLLIDFIFTSKNNIEVLKHAVLSDSKDCKYPSDHLPVYAEIMFKK</sequence>
<reference evidence="2 3" key="1">
    <citation type="submission" date="2023-07" db="EMBL/GenBank/DDBJ databases">
        <title>Sorghum-associated microbial communities from plants grown in Nebraska, USA.</title>
        <authorList>
            <person name="Schachtman D."/>
        </authorList>
    </citation>
    <scope>NUCLEOTIDE SEQUENCE [LARGE SCALE GENOMIC DNA]</scope>
    <source>
        <strain evidence="2 3">3773</strain>
    </source>
</reference>
<keyword evidence="2" id="KW-0255">Endonuclease</keyword>
<dbReference type="EMBL" id="JAVDVI010000005">
    <property type="protein sequence ID" value="MDR6967416.1"/>
    <property type="molecule type" value="Genomic_DNA"/>
</dbReference>
<evidence type="ECO:0000259" key="1">
    <source>
        <dbReference type="Pfam" id="PF03372"/>
    </source>
</evidence>
<dbReference type="Pfam" id="PF03372">
    <property type="entry name" value="Exo_endo_phos"/>
    <property type="match status" value="1"/>
</dbReference>
<dbReference type="InterPro" id="IPR050410">
    <property type="entry name" value="CCR4/nocturin_mRNA_transcr"/>
</dbReference>
<accession>A0ABU1TN94</accession>
<name>A0ABU1TN94_9FLAO</name>
<keyword evidence="3" id="KW-1185">Reference proteome</keyword>
<dbReference type="GO" id="GO:0016787">
    <property type="term" value="F:hydrolase activity"/>
    <property type="evidence" value="ECO:0007669"/>
    <property type="project" value="UniProtKB-KW"/>
</dbReference>